<evidence type="ECO:0000313" key="4">
    <source>
        <dbReference type="EMBL" id="SOQ53901.1"/>
    </source>
</evidence>
<feature type="domain" description="Chorein N-terminal" evidence="3">
    <location>
        <begin position="2"/>
        <end position="64"/>
    </location>
</feature>
<proteinExistence type="inferred from homology"/>
<dbReference type="EMBL" id="ODYU01009454">
    <property type="protein sequence ID" value="SOQ53901.1"/>
    <property type="molecule type" value="Genomic_DNA"/>
</dbReference>
<gene>
    <name evidence="4" type="ORF">SFRICE_028091</name>
</gene>
<evidence type="ECO:0000259" key="3">
    <source>
        <dbReference type="Pfam" id="PF12624"/>
    </source>
</evidence>
<dbReference type="GO" id="GO:0006623">
    <property type="term" value="P:protein targeting to vacuole"/>
    <property type="evidence" value="ECO:0007669"/>
    <property type="project" value="TreeGrafter"/>
</dbReference>
<name>A0A2H1WLF1_SPOFR</name>
<dbReference type="InterPro" id="IPR026854">
    <property type="entry name" value="VPS13_N"/>
</dbReference>
<sequence length="67" mass="7527">MVFESIVVDVLNRFLGSYVENLNRSQLKLGIWGGDVVLENLILKQNALEELNIPVQTVYGHLGESIQ</sequence>
<comment type="similarity">
    <text evidence="1">Belongs to the VPS13 family.</text>
</comment>
<evidence type="ECO:0000256" key="1">
    <source>
        <dbReference type="ARBA" id="ARBA00006545"/>
    </source>
</evidence>
<dbReference type="Pfam" id="PF12624">
    <property type="entry name" value="VPS13_N"/>
    <property type="match status" value="1"/>
</dbReference>
<dbReference type="AlphaFoldDB" id="A0A2H1WLF1"/>
<accession>A0A2H1WLF1</accession>
<dbReference type="GO" id="GO:0045053">
    <property type="term" value="P:protein retention in Golgi apparatus"/>
    <property type="evidence" value="ECO:0007669"/>
    <property type="project" value="TreeGrafter"/>
</dbReference>
<evidence type="ECO:0000256" key="2">
    <source>
        <dbReference type="ARBA" id="ARBA00022448"/>
    </source>
</evidence>
<dbReference type="InterPro" id="IPR026847">
    <property type="entry name" value="VPS13"/>
</dbReference>
<keyword evidence="2" id="KW-0813">Transport</keyword>
<organism evidence="4">
    <name type="scientific">Spodoptera frugiperda</name>
    <name type="common">Fall armyworm</name>
    <dbReference type="NCBI Taxonomy" id="7108"/>
    <lineage>
        <taxon>Eukaryota</taxon>
        <taxon>Metazoa</taxon>
        <taxon>Ecdysozoa</taxon>
        <taxon>Arthropoda</taxon>
        <taxon>Hexapoda</taxon>
        <taxon>Insecta</taxon>
        <taxon>Pterygota</taxon>
        <taxon>Neoptera</taxon>
        <taxon>Endopterygota</taxon>
        <taxon>Lepidoptera</taxon>
        <taxon>Glossata</taxon>
        <taxon>Ditrysia</taxon>
        <taxon>Noctuoidea</taxon>
        <taxon>Noctuidae</taxon>
        <taxon>Amphipyrinae</taxon>
        <taxon>Spodoptera</taxon>
    </lineage>
</organism>
<reference evidence="4" key="1">
    <citation type="submission" date="2016-07" db="EMBL/GenBank/DDBJ databases">
        <authorList>
            <person name="Bretaudeau A."/>
        </authorList>
    </citation>
    <scope>NUCLEOTIDE SEQUENCE</scope>
    <source>
        <strain evidence="4">Rice</strain>
        <tissue evidence="4">Whole body</tissue>
    </source>
</reference>
<dbReference type="PANTHER" id="PTHR16166:SF93">
    <property type="entry name" value="INTERMEMBRANE LIPID TRANSFER PROTEIN VPS13"/>
    <property type="match status" value="1"/>
</dbReference>
<protein>
    <submittedName>
        <fullName evidence="4">SFRICE_028091</fullName>
    </submittedName>
</protein>
<dbReference type="PANTHER" id="PTHR16166">
    <property type="entry name" value="VACUOLAR PROTEIN SORTING-ASSOCIATED PROTEIN VPS13"/>
    <property type="match status" value="1"/>
</dbReference>